<evidence type="ECO:0000313" key="3">
    <source>
        <dbReference type="Proteomes" id="UP000718451"/>
    </source>
</evidence>
<sequence length="210" mass="24550">MKNYLKKTICLDFDSKEVQALIAEFKTNDIDEIEKAKGIYLKIRDEWRYNPYSISFDAEKYKASTIAQRDEGHCVDKAILLAACLRGLNIPSRLRFAKVTNHIAVEKLTERFGTNVLTPHGMVEVYLNQKWLKATPAFNKELCEMCNVKPLEFDGENDSMFQEYNGDGQQFMEYLEDYGHFDDVPLTFMRDNMMEHYPEVFNSNKVDYSF</sequence>
<dbReference type="PANTHER" id="PTHR33490">
    <property type="entry name" value="BLR5614 PROTEIN-RELATED"/>
    <property type="match status" value="1"/>
</dbReference>
<dbReference type="InterPro" id="IPR002931">
    <property type="entry name" value="Transglutaminase-like"/>
</dbReference>
<name>A0ABX1GQT9_9FLAO</name>
<evidence type="ECO:0000313" key="2">
    <source>
        <dbReference type="EMBL" id="NKI32302.1"/>
    </source>
</evidence>
<keyword evidence="3" id="KW-1185">Reference proteome</keyword>
<dbReference type="SUPFAM" id="SSF54001">
    <property type="entry name" value="Cysteine proteinases"/>
    <property type="match status" value="1"/>
</dbReference>
<dbReference type="Gene3D" id="3.10.620.30">
    <property type="match status" value="1"/>
</dbReference>
<gene>
    <name evidence="2" type="ORF">HCU67_10140</name>
</gene>
<dbReference type="EMBL" id="JAAWWL010000002">
    <property type="protein sequence ID" value="NKI32302.1"/>
    <property type="molecule type" value="Genomic_DNA"/>
</dbReference>
<feature type="domain" description="Transglutaminase-like" evidence="1">
    <location>
        <begin position="21"/>
        <end position="136"/>
    </location>
</feature>
<proteinExistence type="predicted"/>
<protein>
    <submittedName>
        <fullName evidence="2">Transglutaminase family protein</fullName>
    </submittedName>
</protein>
<dbReference type="Proteomes" id="UP000718451">
    <property type="component" value="Unassembled WGS sequence"/>
</dbReference>
<dbReference type="PANTHER" id="PTHR33490:SF3">
    <property type="entry name" value="CONSERVED INTEGRAL MEMBRANE PROTEIN"/>
    <property type="match status" value="1"/>
</dbReference>
<dbReference type="InterPro" id="IPR038765">
    <property type="entry name" value="Papain-like_cys_pep_sf"/>
</dbReference>
<dbReference type="RefSeq" id="WP_168552513.1">
    <property type="nucleotide sequence ID" value="NZ_JAAWWL010000002.1"/>
</dbReference>
<reference evidence="2 3" key="1">
    <citation type="submission" date="2020-04" db="EMBL/GenBank/DDBJ databases">
        <authorList>
            <person name="Yoon J."/>
        </authorList>
    </citation>
    <scope>NUCLEOTIDE SEQUENCE [LARGE SCALE GENOMIC DNA]</scope>
    <source>
        <strain evidence="2 3">DJ-13</strain>
    </source>
</reference>
<comment type="caution">
    <text evidence="2">The sequence shown here is derived from an EMBL/GenBank/DDBJ whole genome shotgun (WGS) entry which is preliminary data.</text>
</comment>
<accession>A0ABX1GQT9</accession>
<dbReference type="Pfam" id="PF01841">
    <property type="entry name" value="Transglut_core"/>
    <property type="match status" value="1"/>
</dbReference>
<organism evidence="2 3">
    <name type="scientific">Croceivirga thetidis</name>
    <dbReference type="NCBI Taxonomy" id="2721623"/>
    <lineage>
        <taxon>Bacteria</taxon>
        <taxon>Pseudomonadati</taxon>
        <taxon>Bacteroidota</taxon>
        <taxon>Flavobacteriia</taxon>
        <taxon>Flavobacteriales</taxon>
        <taxon>Flavobacteriaceae</taxon>
        <taxon>Croceivirga</taxon>
    </lineage>
</organism>
<evidence type="ECO:0000259" key="1">
    <source>
        <dbReference type="Pfam" id="PF01841"/>
    </source>
</evidence>